<dbReference type="SMART" id="SM00823">
    <property type="entry name" value="PKS_PP"/>
    <property type="match status" value="1"/>
</dbReference>
<accession>A0AAT9F538</accession>
<dbReference type="InterPro" id="IPR023213">
    <property type="entry name" value="CAT-like_dom_sf"/>
</dbReference>
<dbReference type="GO" id="GO:0031177">
    <property type="term" value="F:phosphopantetheine binding"/>
    <property type="evidence" value="ECO:0007669"/>
    <property type="project" value="InterPro"/>
</dbReference>
<sequence>MSPVLCAIPARPGRGDNAVIGDFDSILSDEEAQRLESAFQALGAASASGERPVSEAEERAWFAHLQQGDARGQRALAWRLTGDVDIAQLTAALQALVRETPGVDVRYVFDDENGLVKRPAGSAPLPVSLRQVGDEQQAICRLLQAQATPFVLESEAPLRCLLLLTPGDNVILGVVLHDILAETLPWRHLPAMLSARYNGDAMPLPFAAEPVELAETPEPQLPWVRQAVSLQDYRSPAQRAEALPPVGARVVTRIARSLLPANDTPRALLAAVAARFAEFVAAQAGGQAVQLCVPAADTAECVGLELGLTAPPLMRLTVQHGEGDAGQRLLAQTVAEQPDPQRAQLLVAWRDDLAAEWRLEGVHAERLLLPPLHTPFELALLLELPEAEALTLELVTDPRLSPHAAPFLLEQFSAFLAGQRIAVALPAAESVSPGMAAPAANGDADESVAPLILQEFREALVAPEMTLDEDFFDRGGHSLVATRVIGRLLSLHQIEININDLFSHPTARGLAGYAKRLNVAQPNAAVATTDDHDRAQAPLSLAQESLWKVYEAFGHDEIFNLPFSLRFFDEVDETALRQAFIDVMTRHTVLRSRFVEQQGAVVQVVVPAAELPEYPWFRFSHETPAGNAAALLADAGQHRFDLAAELPLRVTLLRDADNGQQLLSLLFHHVVLDEWSLNLMMDELGVAYRHRVVGQAPQWSGQPPQFHTFARQQRASGVQQQHLDYWLDALRGAPVGQPIFRQEPSTHPAVPAPADVNGGWLEFEIDPAVAEGLYQLARRNNASLFNVVYAGITSALHLLGGPADLLVGTSTSGRNDAEFFDTVGYFTTVVVHRVRFDEGLTVAGLVSQVKNTINGSLPYTDIPIDLVEEGLFGVDADRKNHMFEVFIQIHSRIKLNGEFRLQDGSAIAYRQVEPEKAESLLGLQFEVMEDDLAGAKSLRVMMTYRQDHYSREQANLIADGVQHVFTQFAQHIAGDIALAALPPGPQA</sequence>
<dbReference type="Gene3D" id="3.30.559.30">
    <property type="entry name" value="Nonribosomal peptide synthetase, condensation domain"/>
    <property type="match status" value="1"/>
</dbReference>
<evidence type="ECO:0000313" key="4">
    <source>
        <dbReference type="EMBL" id="BAO36582.1"/>
    </source>
</evidence>
<feature type="domain" description="Carrier" evidence="3">
    <location>
        <begin position="443"/>
        <end position="518"/>
    </location>
</feature>
<evidence type="ECO:0000256" key="2">
    <source>
        <dbReference type="ARBA" id="ARBA00022553"/>
    </source>
</evidence>
<dbReference type="InterPro" id="IPR036736">
    <property type="entry name" value="ACP-like_sf"/>
</dbReference>
<protein>
    <submittedName>
        <fullName evidence="4">Non-ribosomal peptide synthetase</fullName>
    </submittedName>
</protein>
<dbReference type="PANTHER" id="PTHR45527:SF1">
    <property type="entry name" value="FATTY ACID SYNTHASE"/>
    <property type="match status" value="1"/>
</dbReference>
<gene>
    <name evidence="4" type="ORF">SM39_4665</name>
</gene>
<dbReference type="GO" id="GO:0009366">
    <property type="term" value="C:enterobactin synthetase complex"/>
    <property type="evidence" value="ECO:0007669"/>
    <property type="project" value="TreeGrafter"/>
</dbReference>
<dbReference type="KEGG" id="smar:SM39_4665"/>
<organism evidence="4">
    <name type="scientific">Serratia marcescens SM39</name>
    <dbReference type="NCBI Taxonomy" id="1334564"/>
    <lineage>
        <taxon>Bacteria</taxon>
        <taxon>Pseudomonadati</taxon>
        <taxon>Pseudomonadota</taxon>
        <taxon>Gammaproteobacteria</taxon>
        <taxon>Enterobacterales</taxon>
        <taxon>Yersiniaceae</taxon>
        <taxon>Serratia</taxon>
    </lineage>
</organism>
<dbReference type="GO" id="GO:0005829">
    <property type="term" value="C:cytosol"/>
    <property type="evidence" value="ECO:0007669"/>
    <property type="project" value="TreeGrafter"/>
</dbReference>
<dbReference type="PROSITE" id="PS50075">
    <property type="entry name" value="CARRIER"/>
    <property type="match status" value="1"/>
</dbReference>
<proteinExistence type="predicted"/>
<evidence type="ECO:0000259" key="3">
    <source>
        <dbReference type="PROSITE" id="PS50075"/>
    </source>
</evidence>
<dbReference type="InterPro" id="IPR009081">
    <property type="entry name" value="PP-bd_ACP"/>
</dbReference>
<dbReference type="SUPFAM" id="SSF52777">
    <property type="entry name" value="CoA-dependent acyltransferases"/>
    <property type="match status" value="3"/>
</dbReference>
<dbReference type="PANTHER" id="PTHR45527">
    <property type="entry name" value="NONRIBOSOMAL PEPTIDE SYNTHETASE"/>
    <property type="match status" value="1"/>
</dbReference>
<dbReference type="AlphaFoldDB" id="A0AAT9F538"/>
<evidence type="ECO:0000256" key="1">
    <source>
        <dbReference type="ARBA" id="ARBA00022450"/>
    </source>
</evidence>
<dbReference type="GO" id="GO:0009239">
    <property type="term" value="P:enterobactin biosynthetic process"/>
    <property type="evidence" value="ECO:0007669"/>
    <property type="project" value="TreeGrafter"/>
</dbReference>
<dbReference type="InterPro" id="IPR020806">
    <property type="entry name" value="PKS_PP-bd"/>
</dbReference>
<dbReference type="SUPFAM" id="SSF47336">
    <property type="entry name" value="ACP-like"/>
    <property type="match status" value="1"/>
</dbReference>
<dbReference type="GO" id="GO:0043041">
    <property type="term" value="P:amino acid activation for nonribosomal peptide biosynthetic process"/>
    <property type="evidence" value="ECO:0007669"/>
    <property type="project" value="TreeGrafter"/>
</dbReference>
<dbReference type="EMBL" id="AP013063">
    <property type="protein sequence ID" value="BAO36582.1"/>
    <property type="molecule type" value="Genomic_DNA"/>
</dbReference>
<dbReference type="Gene3D" id="3.30.559.10">
    <property type="entry name" value="Chloramphenicol acetyltransferase-like domain"/>
    <property type="match status" value="2"/>
</dbReference>
<dbReference type="Pfam" id="PF00668">
    <property type="entry name" value="Condensation"/>
    <property type="match status" value="1"/>
</dbReference>
<dbReference type="Pfam" id="PF00550">
    <property type="entry name" value="PP-binding"/>
    <property type="match status" value="1"/>
</dbReference>
<dbReference type="GO" id="GO:0047527">
    <property type="term" value="F:2,3-dihydroxybenzoate-serine ligase activity"/>
    <property type="evidence" value="ECO:0007669"/>
    <property type="project" value="TreeGrafter"/>
</dbReference>
<keyword evidence="1" id="KW-0596">Phosphopantetheine</keyword>
<dbReference type="Gene3D" id="1.10.1200.10">
    <property type="entry name" value="ACP-like"/>
    <property type="match status" value="1"/>
</dbReference>
<keyword evidence="2" id="KW-0597">Phosphoprotein</keyword>
<reference evidence="4" key="1">
    <citation type="journal article" date="2014" name="Genome Biol. Evol.">
        <title>Genome evolution and plasticity of Serratia marcescens, an important multidrug-resistant nosocomial pathogen.</title>
        <authorList>
            <person name="Iguchi A."/>
            <person name="Nagaya Y."/>
            <person name="Pradel E."/>
            <person name="Ooka T."/>
            <person name="Ogura Y."/>
            <person name="Katsura K."/>
            <person name="Kurokawa K."/>
            <person name="Oshima K."/>
            <person name="Hattori M."/>
            <person name="Parkhill J."/>
            <person name="Sebaihia M."/>
            <person name="Coulthurst S.J."/>
            <person name="Gotoh N."/>
            <person name="Thomson N.R."/>
            <person name="Ewbank J.J."/>
            <person name="Hayashi T."/>
        </authorList>
    </citation>
    <scope>NUCLEOTIDE SEQUENCE</scope>
    <source>
        <strain evidence="4">SM39</strain>
    </source>
</reference>
<name>A0AAT9F538_SERMA</name>
<dbReference type="InterPro" id="IPR001242">
    <property type="entry name" value="Condensation_dom"/>
</dbReference>